<dbReference type="Gene3D" id="3.40.50.150">
    <property type="entry name" value="Vaccinia Virus protein VP39"/>
    <property type="match status" value="1"/>
</dbReference>
<dbReference type="OrthoDB" id="9804312at2"/>
<keyword evidence="3" id="KW-0949">S-adenosyl-L-methionine</keyword>
<keyword evidence="1 5" id="KW-0489">Methyltransferase</keyword>
<dbReference type="CDD" id="cd02440">
    <property type="entry name" value="AdoMet_MTases"/>
    <property type="match status" value="1"/>
</dbReference>
<comment type="caution">
    <text evidence="5">The sequence shown here is derived from an EMBL/GenBank/DDBJ whole genome shotgun (WGS) entry which is preliminary data.</text>
</comment>
<dbReference type="GO" id="GO:0008168">
    <property type="term" value="F:methyltransferase activity"/>
    <property type="evidence" value="ECO:0007669"/>
    <property type="project" value="UniProtKB-KW"/>
</dbReference>
<sequence length="298" mass="33041">MSTVISSEAGNYDHWAWLYNHTLGPRYSEQKIEPLARAVLSQLPDGASVLDLCCGTGHLAKLMAARGYAVTGLDGSQDMINHARGNAPDLEFVLGDARDFTFEQPFDGVVCTSASLNHIQNTEDLQKVFSSVRRCLKDNGIFAFDINHPGQMVRYWRDVPAEGELTDDYAWLITPRYNSRSNEGSFTVEIHTRSKEAGFSPVEAAYRLAARLLSNRRRLALIARFGIPGKNWQRHSVTNPVWGHNLETVTELLRASGFSVKMRSTDGGPVTDERAVYFLCTKIAGDSAGQEVTQEAVE</sequence>
<evidence type="ECO:0000313" key="5">
    <source>
        <dbReference type="EMBL" id="TRA97357.1"/>
    </source>
</evidence>
<evidence type="ECO:0000256" key="3">
    <source>
        <dbReference type="ARBA" id="ARBA00022691"/>
    </source>
</evidence>
<keyword evidence="2 5" id="KW-0808">Transferase</keyword>
<dbReference type="PANTHER" id="PTHR43464">
    <property type="entry name" value="METHYLTRANSFERASE"/>
    <property type="match status" value="1"/>
</dbReference>
<dbReference type="InterPro" id="IPR029063">
    <property type="entry name" value="SAM-dependent_MTases_sf"/>
</dbReference>
<protein>
    <submittedName>
        <fullName evidence="5">Class I SAM-dependent methyltransferase</fullName>
    </submittedName>
</protein>
<reference evidence="5 6" key="1">
    <citation type="journal article" date="2019" name="Appl. Microbiol. Biotechnol.">
        <title>Differential efficiency of wild type rhizogenic strains for rol gene transformation of plants.</title>
        <authorList>
            <person name="Desmet S."/>
            <person name="De Keyser E."/>
            <person name="Van Vaerenbergh J."/>
            <person name="Baeyen S."/>
            <person name="Van Huylenbroeck J."/>
            <person name="Geelen D."/>
            <person name="Dhooghe E."/>
        </authorList>
    </citation>
    <scope>NUCLEOTIDE SEQUENCE [LARGE SCALE GENOMIC DNA]</scope>
    <source>
        <strain evidence="5 6">GBBC3284</strain>
    </source>
</reference>
<gene>
    <name evidence="5" type="ORF">EXN68_23300</name>
</gene>
<dbReference type="PANTHER" id="PTHR43464:SF19">
    <property type="entry name" value="UBIQUINONE BIOSYNTHESIS O-METHYLTRANSFERASE, MITOCHONDRIAL"/>
    <property type="match status" value="1"/>
</dbReference>
<name>A0A546X9G7_RHIRH</name>
<accession>A0A546X9G7</accession>
<evidence type="ECO:0000256" key="2">
    <source>
        <dbReference type="ARBA" id="ARBA00022679"/>
    </source>
</evidence>
<dbReference type="InterPro" id="IPR041698">
    <property type="entry name" value="Methyltransf_25"/>
</dbReference>
<dbReference type="RefSeq" id="WP_142843129.1">
    <property type="nucleotide sequence ID" value="NZ_SGNY01000010.1"/>
</dbReference>
<feature type="domain" description="Methyltransferase" evidence="4">
    <location>
        <begin position="49"/>
        <end position="140"/>
    </location>
</feature>
<evidence type="ECO:0000259" key="4">
    <source>
        <dbReference type="Pfam" id="PF13649"/>
    </source>
</evidence>
<dbReference type="SUPFAM" id="SSF53335">
    <property type="entry name" value="S-adenosyl-L-methionine-dependent methyltransferases"/>
    <property type="match status" value="1"/>
</dbReference>
<dbReference type="Proteomes" id="UP000315434">
    <property type="component" value="Unassembled WGS sequence"/>
</dbReference>
<dbReference type="Pfam" id="PF13649">
    <property type="entry name" value="Methyltransf_25"/>
    <property type="match status" value="1"/>
</dbReference>
<organism evidence="5 6">
    <name type="scientific">Rhizobium rhizogenes</name>
    <name type="common">Agrobacterium rhizogenes</name>
    <dbReference type="NCBI Taxonomy" id="359"/>
    <lineage>
        <taxon>Bacteria</taxon>
        <taxon>Pseudomonadati</taxon>
        <taxon>Pseudomonadota</taxon>
        <taxon>Alphaproteobacteria</taxon>
        <taxon>Hyphomicrobiales</taxon>
        <taxon>Rhizobiaceae</taxon>
        <taxon>Rhizobium/Agrobacterium group</taxon>
        <taxon>Rhizobium</taxon>
    </lineage>
</organism>
<dbReference type="GO" id="GO:0032259">
    <property type="term" value="P:methylation"/>
    <property type="evidence" value="ECO:0007669"/>
    <property type="project" value="UniProtKB-KW"/>
</dbReference>
<evidence type="ECO:0000313" key="6">
    <source>
        <dbReference type="Proteomes" id="UP000315434"/>
    </source>
</evidence>
<dbReference type="AlphaFoldDB" id="A0A546X9G7"/>
<proteinExistence type="predicted"/>
<evidence type="ECO:0000256" key="1">
    <source>
        <dbReference type="ARBA" id="ARBA00022603"/>
    </source>
</evidence>
<dbReference type="EMBL" id="SGNY01000010">
    <property type="protein sequence ID" value="TRA97357.1"/>
    <property type="molecule type" value="Genomic_DNA"/>
</dbReference>